<feature type="transmembrane region" description="Helical" evidence="2">
    <location>
        <begin position="190"/>
        <end position="214"/>
    </location>
</feature>
<sequence>MWTQLLLIIFVGFQTIRSDCGIGYYDFPTGSSCTVNSCYEQCEEHNCCLKSCFPNDAPLRDSLQELSSEIQNISSGQQITCSLIETSLKNIAIERNSTAGECYRHMIALLKEHKDSIAGFNPVECPCEHGYHRTEGKCLMTECHETGSNEELCVESSDDYFNKPDICCVSNKIYPQEAPPVEEGGKLHSAVIAVLVVFVIMLLVAVGLGLLYFIRKKSQKNKTQRTIRNEPNELQLTALHELHSDADYDAEIVSGAYDNSIHPSDIHDPEADGKVNVQGKVLGEYDSLDWSDTKPEIMTSSYERIELKRNKRKIENTRVEVNIDAEENATGRTNDMKISTDANDDGTSNDD</sequence>
<keyword evidence="3" id="KW-0732">Signal</keyword>
<evidence type="ECO:0000256" key="1">
    <source>
        <dbReference type="SAM" id="MobiDB-lite"/>
    </source>
</evidence>
<accession>A0ABY7G860</accession>
<protein>
    <submittedName>
        <fullName evidence="4">Uncharacterized protein</fullName>
    </submittedName>
</protein>
<feature type="signal peptide" evidence="3">
    <location>
        <begin position="1"/>
        <end position="18"/>
    </location>
</feature>
<keyword evidence="2" id="KW-0812">Transmembrane</keyword>
<evidence type="ECO:0000256" key="2">
    <source>
        <dbReference type="SAM" id="Phobius"/>
    </source>
</evidence>
<keyword evidence="5" id="KW-1185">Reference proteome</keyword>
<evidence type="ECO:0000256" key="3">
    <source>
        <dbReference type="SAM" id="SignalP"/>
    </source>
</evidence>
<dbReference type="EMBL" id="CP111028">
    <property type="protein sequence ID" value="WAR30607.1"/>
    <property type="molecule type" value="Genomic_DNA"/>
</dbReference>
<feature type="compositionally biased region" description="Acidic residues" evidence="1">
    <location>
        <begin position="342"/>
        <end position="351"/>
    </location>
</feature>
<keyword evidence="2" id="KW-0472">Membrane</keyword>
<evidence type="ECO:0000313" key="4">
    <source>
        <dbReference type="EMBL" id="WAR30607.1"/>
    </source>
</evidence>
<feature type="compositionally biased region" description="Polar residues" evidence="1">
    <location>
        <begin position="330"/>
        <end position="341"/>
    </location>
</feature>
<dbReference type="Proteomes" id="UP001164746">
    <property type="component" value="Chromosome 17"/>
</dbReference>
<gene>
    <name evidence="4" type="ORF">MAR_033149</name>
</gene>
<name>A0ABY7G860_MYAAR</name>
<feature type="chain" id="PRO_5046998304" evidence="3">
    <location>
        <begin position="19"/>
        <end position="351"/>
    </location>
</feature>
<proteinExistence type="predicted"/>
<organism evidence="4 5">
    <name type="scientific">Mya arenaria</name>
    <name type="common">Soft-shell clam</name>
    <dbReference type="NCBI Taxonomy" id="6604"/>
    <lineage>
        <taxon>Eukaryota</taxon>
        <taxon>Metazoa</taxon>
        <taxon>Spiralia</taxon>
        <taxon>Lophotrochozoa</taxon>
        <taxon>Mollusca</taxon>
        <taxon>Bivalvia</taxon>
        <taxon>Autobranchia</taxon>
        <taxon>Heteroconchia</taxon>
        <taxon>Euheterodonta</taxon>
        <taxon>Imparidentia</taxon>
        <taxon>Neoheterodontei</taxon>
        <taxon>Myida</taxon>
        <taxon>Myoidea</taxon>
        <taxon>Myidae</taxon>
        <taxon>Mya</taxon>
    </lineage>
</organism>
<keyword evidence="2" id="KW-1133">Transmembrane helix</keyword>
<evidence type="ECO:0000313" key="5">
    <source>
        <dbReference type="Proteomes" id="UP001164746"/>
    </source>
</evidence>
<feature type="region of interest" description="Disordered" evidence="1">
    <location>
        <begin position="325"/>
        <end position="351"/>
    </location>
</feature>
<reference evidence="4" key="1">
    <citation type="submission" date="2022-11" db="EMBL/GenBank/DDBJ databases">
        <title>Centuries of genome instability and evolution in soft-shell clam transmissible cancer (bioRxiv).</title>
        <authorList>
            <person name="Hart S.F.M."/>
            <person name="Yonemitsu M.A."/>
            <person name="Giersch R.M."/>
            <person name="Beal B.F."/>
            <person name="Arriagada G."/>
            <person name="Davis B.W."/>
            <person name="Ostrander E.A."/>
            <person name="Goff S.P."/>
            <person name="Metzger M.J."/>
        </authorList>
    </citation>
    <scope>NUCLEOTIDE SEQUENCE</scope>
    <source>
        <strain evidence="4">MELC-2E11</strain>
        <tissue evidence="4">Siphon/mantle</tissue>
    </source>
</reference>